<dbReference type="RefSeq" id="WP_142791529.1">
    <property type="nucleotide sequence ID" value="NZ_VJMZ01000001.1"/>
</dbReference>
<protein>
    <recommendedName>
        <fullName evidence="4">Prephenate dehydrogenase</fullName>
        <ecNumber evidence="3">1.3.1.12</ecNumber>
    </recommendedName>
</protein>
<dbReference type="GO" id="GO:0004665">
    <property type="term" value="F:prephenate dehydrogenase (NADP+) activity"/>
    <property type="evidence" value="ECO:0007669"/>
    <property type="project" value="InterPro"/>
</dbReference>
<dbReference type="FunFam" id="1.10.3660.10:FF:000003">
    <property type="entry name" value="Prephenate dehydrogenase"/>
    <property type="match status" value="1"/>
</dbReference>
<gene>
    <name evidence="13" type="ORF">FH966_13160</name>
</gene>
<accession>A0A549YL09</accession>
<dbReference type="Proteomes" id="UP000319280">
    <property type="component" value="Unassembled WGS sequence"/>
</dbReference>
<feature type="domain" description="Prephenate/arogenate dehydrogenase" evidence="11">
    <location>
        <begin position="3"/>
        <end position="291"/>
    </location>
</feature>
<evidence type="ECO:0000256" key="3">
    <source>
        <dbReference type="ARBA" id="ARBA00012068"/>
    </source>
</evidence>
<dbReference type="InterPro" id="IPR046826">
    <property type="entry name" value="PDH_N"/>
</dbReference>
<dbReference type="UniPathway" id="UPA00122">
    <property type="reaction ID" value="UER00961"/>
</dbReference>
<evidence type="ECO:0000256" key="9">
    <source>
        <dbReference type="ARBA" id="ARBA00023141"/>
    </source>
</evidence>
<comment type="caution">
    <text evidence="13">The sequence shown here is derived from an EMBL/GenBank/DDBJ whole genome shotgun (WGS) entry which is preliminary data.</text>
</comment>
<dbReference type="GO" id="GO:0006571">
    <property type="term" value="P:tyrosine biosynthetic process"/>
    <property type="evidence" value="ECO:0007669"/>
    <property type="project" value="UniProtKB-UniPathway"/>
</dbReference>
<evidence type="ECO:0000256" key="10">
    <source>
        <dbReference type="ARBA" id="ARBA00049260"/>
    </source>
</evidence>
<proteinExistence type="inferred from homology"/>
<evidence type="ECO:0000313" key="14">
    <source>
        <dbReference type="Proteomes" id="UP000319280"/>
    </source>
</evidence>
<dbReference type="InterPro" id="IPR008927">
    <property type="entry name" value="6-PGluconate_DH-like_C_sf"/>
</dbReference>
<keyword evidence="6" id="KW-0028">Amino-acid biosynthesis</keyword>
<dbReference type="InterPro" id="IPR003099">
    <property type="entry name" value="Prephen_DH"/>
</dbReference>
<dbReference type="InterPro" id="IPR045865">
    <property type="entry name" value="ACT-like_dom_sf"/>
</dbReference>
<reference evidence="13 14" key="1">
    <citation type="submission" date="2019-07" db="EMBL/GenBank/DDBJ databases">
        <title>Genomic analysis of Lentibacillus sp. NKC851-2.</title>
        <authorList>
            <person name="Oh Y.J."/>
        </authorList>
    </citation>
    <scope>NUCLEOTIDE SEQUENCE [LARGE SCALE GENOMIC DNA]</scope>
    <source>
        <strain evidence="13 14">NKC851-2</strain>
    </source>
</reference>
<dbReference type="GO" id="GO:0070403">
    <property type="term" value="F:NAD+ binding"/>
    <property type="evidence" value="ECO:0007669"/>
    <property type="project" value="InterPro"/>
</dbReference>
<dbReference type="InterPro" id="IPR036291">
    <property type="entry name" value="NAD(P)-bd_dom_sf"/>
</dbReference>
<keyword evidence="5" id="KW-0827">Tyrosine biosynthesis</keyword>
<dbReference type="CDD" id="cd04909">
    <property type="entry name" value="ACT_PDH-BS"/>
    <property type="match status" value="1"/>
</dbReference>
<dbReference type="GO" id="GO:0008977">
    <property type="term" value="F:prephenate dehydrogenase (NAD+) activity"/>
    <property type="evidence" value="ECO:0007669"/>
    <property type="project" value="UniProtKB-EC"/>
</dbReference>
<dbReference type="SUPFAM" id="SSF48179">
    <property type="entry name" value="6-phosphogluconate dehydrogenase C-terminal domain-like"/>
    <property type="match status" value="1"/>
</dbReference>
<feature type="domain" description="ACT" evidence="12">
    <location>
        <begin position="296"/>
        <end position="366"/>
    </location>
</feature>
<dbReference type="SUPFAM" id="SSF55021">
    <property type="entry name" value="ACT-like"/>
    <property type="match status" value="1"/>
</dbReference>
<dbReference type="PANTHER" id="PTHR21363:SF0">
    <property type="entry name" value="PREPHENATE DEHYDROGENASE [NADP(+)]"/>
    <property type="match status" value="1"/>
</dbReference>
<dbReference type="PROSITE" id="PS51176">
    <property type="entry name" value="PDH_ADH"/>
    <property type="match status" value="1"/>
</dbReference>
<evidence type="ECO:0000313" key="13">
    <source>
        <dbReference type="EMBL" id="TRM12569.1"/>
    </source>
</evidence>
<evidence type="ECO:0000256" key="7">
    <source>
        <dbReference type="ARBA" id="ARBA00023002"/>
    </source>
</evidence>
<evidence type="ECO:0000256" key="4">
    <source>
        <dbReference type="ARBA" id="ARBA00016891"/>
    </source>
</evidence>
<dbReference type="PANTHER" id="PTHR21363">
    <property type="entry name" value="PREPHENATE DEHYDROGENASE"/>
    <property type="match status" value="1"/>
</dbReference>
<evidence type="ECO:0000256" key="8">
    <source>
        <dbReference type="ARBA" id="ARBA00023027"/>
    </source>
</evidence>
<dbReference type="EC" id="1.3.1.12" evidence="3"/>
<dbReference type="SUPFAM" id="SSF51735">
    <property type="entry name" value="NAD(P)-binding Rossmann-fold domains"/>
    <property type="match status" value="1"/>
</dbReference>
<evidence type="ECO:0000259" key="12">
    <source>
        <dbReference type="PROSITE" id="PS51671"/>
    </source>
</evidence>
<dbReference type="InterPro" id="IPR002912">
    <property type="entry name" value="ACT_dom"/>
</dbReference>
<dbReference type="FunFam" id="3.40.50.720:FF:000208">
    <property type="entry name" value="Prephenate dehydrogenase"/>
    <property type="match status" value="1"/>
</dbReference>
<dbReference type="Gene3D" id="1.10.3660.10">
    <property type="entry name" value="6-phosphogluconate dehydrogenase C-terminal like domain"/>
    <property type="match status" value="1"/>
</dbReference>
<comment type="catalytic activity">
    <reaction evidence="10">
        <text>prephenate + NAD(+) = 3-(4-hydroxyphenyl)pyruvate + CO2 + NADH</text>
        <dbReference type="Rhea" id="RHEA:13869"/>
        <dbReference type="ChEBI" id="CHEBI:16526"/>
        <dbReference type="ChEBI" id="CHEBI:29934"/>
        <dbReference type="ChEBI" id="CHEBI:36242"/>
        <dbReference type="ChEBI" id="CHEBI:57540"/>
        <dbReference type="ChEBI" id="CHEBI:57945"/>
        <dbReference type="EC" id="1.3.1.12"/>
    </reaction>
</comment>
<dbReference type="Pfam" id="PF02153">
    <property type="entry name" value="PDH_N"/>
    <property type="match status" value="1"/>
</dbReference>
<dbReference type="Pfam" id="PF20463">
    <property type="entry name" value="PDH_C"/>
    <property type="match status" value="1"/>
</dbReference>
<dbReference type="InterPro" id="IPR046825">
    <property type="entry name" value="PDH_C"/>
</dbReference>
<dbReference type="Gene3D" id="3.40.50.720">
    <property type="entry name" value="NAD(P)-binding Rossmann-like Domain"/>
    <property type="match status" value="1"/>
</dbReference>
<keyword evidence="8" id="KW-0520">NAD</keyword>
<sequence length="366" mass="40915">MKRTIFVIGLGLIGGSLAKCLSQSNKNHVIGYDIDRKTIEFARMNGIIHDVSTDIVMTAKEADIIILGTPITETIEMMYTLDTITYDHDVILSDVSSVKKPIIDAANRLQNRKIQFVGGHPMAGSHKKGITAAKGHLFENAIYVLTPSKSCQSSPVEQLQEVLMDTKSNVVRLGANEHDEMTGVISHFPHLIASALVQQAKKWQDTHEFIPKLAAGGFRDVTRIASSSPELWQDILYHNKQKMIQLINDWTEEMTALKQMLHENEKEQLTSYLEQAKDYRDGLGAKKKGAIPAFYDLYVDIRDQTGAIASVANLLAEESVSITNIQILEIREGIMGALRLTVSTKEEQQKSYQVLQEKGYDLMLEE</sequence>
<organism evidence="13 14">
    <name type="scientific">Lentibacillus cibarius</name>
    <dbReference type="NCBI Taxonomy" id="2583219"/>
    <lineage>
        <taxon>Bacteria</taxon>
        <taxon>Bacillati</taxon>
        <taxon>Bacillota</taxon>
        <taxon>Bacilli</taxon>
        <taxon>Bacillales</taxon>
        <taxon>Bacillaceae</taxon>
        <taxon>Lentibacillus</taxon>
    </lineage>
</organism>
<evidence type="ECO:0000256" key="1">
    <source>
        <dbReference type="ARBA" id="ARBA00005067"/>
    </source>
</evidence>
<dbReference type="AlphaFoldDB" id="A0A549YL09"/>
<evidence type="ECO:0000256" key="5">
    <source>
        <dbReference type="ARBA" id="ARBA00022498"/>
    </source>
</evidence>
<dbReference type="EMBL" id="VJMZ01000001">
    <property type="protein sequence ID" value="TRM12569.1"/>
    <property type="molecule type" value="Genomic_DNA"/>
</dbReference>
<evidence type="ECO:0000259" key="11">
    <source>
        <dbReference type="PROSITE" id="PS51176"/>
    </source>
</evidence>
<dbReference type="PROSITE" id="PS51671">
    <property type="entry name" value="ACT"/>
    <property type="match status" value="1"/>
</dbReference>
<name>A0A549YL09_9BACI</name>
<dbReference type="InterPro" id="IPR050812">
    <property type="entry name" value="Preph/Arog_dehydrog"/>
</dbReference>
<evidence type="ECO:0000256" key="2">
    <source>
        <dbReference type="ARBA" id="ARBA00007964"/>
    </source>
</evidence>
<evidence type="ECO:0000256" key="6">
    <source>
        <dbReference type="ARBA" id="ARBA00022605"/>
    </source>
</evidence>
<comment type="pathway">
    <text evidence="1">Amino-acid biosynthesis; L-tyrosine biosynthesis; (4-hydroxyphenyl)pyruvate from prephenate (NAD(+) route): step 1/1.</text>
</comment>
<keyword evidence="9" id="KW-0057">Aromatic amino acid biosynthesis</keyword>
<keyword evidence="7 13" id="KW-0560">Oxidoreductase</keyword>
<dbReference type="NCBIfam" id="NF005107">
    <property type="entry name" value="PRK06545.1-5"/>
    <property type="match status" value="1"/>
</dbReference>
<keyword evidence="14" id="KW-1185">Reference proteome</keyword>
<comment type="similarity">
    <text evidence="2">Belongs to the prephenate/arogenate dehydrogenase family.</text>
</comment>